<evidence type="ECO:0000313" key="7">
    <source>
        <dbReference type="Proteomes" id="UP001396334"/>
    </source>
</evidence>
<evidence type="ECO:0000256" key="3">
    <source>
        <dbReference type="SAM" id="Coils"/>
    </source>
</evidence>
<evidence type="ECO:0000256" key="4">
    <source>
        <dbReference type="SAM" id="MobiDB-lite"/>
    </source>
</evidence>
<feature type="domain" description="CCHC-type" evidence="5">
    <location>
        <begin position="247"/>
        <end position="262"/>
    </location>
</feature>
<keyword evidence="7" id="KW-1185">Reference proteome</keyword>
<evidence type="ECO:0000256" key="2">
    <source>
        <dbReference type="PROSITE-ProRule" id="PRU00047"/>
    </source>
</evidence>
<evidence type="ECO:0000313" key="6">
    <source>
        <dbReference type="EMBL" id="KAK8989544.1"/>
    </source>
</evidence>
<evidence type="ECO:0000259" key="5">
    <source>
        <dbReference type="PROSITE" id="PS50158"/>
    </source>
</evidence>
<dbReference type="EMBL" id="JBBPBN010000056">
    <property type="protein sequence ID" value="KAK8989544.1"/>
    <property type="molecule type" value="Genomic_DNA"/>
</dbReference>
<dbReference type="SUPFAM" id="SSF56672">
    <property type="entry name" value="DNA/RNA polymerases"/>
    <property type="match status" value="1"/>
</dbReference>
<feature type="coiled-coil region" evidence="3">
    <location>
        <begin position="365"/>
        <end position="399"/>
    </location>
</feature>
<dbReference type="InterPro" id="IPR054722">
    <property type="entry name" value="PolX-like_BBD"/>
</dbReference>
<dbReference type="InterPro" id="IPR001878">
    <property type="entry name" value="Znf_CCHC"/>
</dbReference>
<dbReference type="SMART" id="SM00343">
    <property type="entry name" value="ZnF_C2HC"/>
    <property type="match status" value="1"/>
</dbReference>
<protein>
    <recommendedName>
        <fullName evidence="5">CCHC-type domain-containing protein</fullName>
    </recommendedName>
</protein>
<dbReference type="PANTHER" id="PTHR11439">
    <property type="entry name" value="GAG-POL-RELATED RETROTRANSPOSON"/>
    <property type="match status" value="1"/>
</dbReference>
<accession>A0ABR2PM94</accession>
<dbReference type="PROSITE" id="PS50158">
    <property type="entry name" value="ZF_CCHC"/>
    <property type="match status" value="1"/>
</dbReference>
<dbReference type="Pfam" id="PF07727">
    <property type="entry name" value="RVT_2"/>
    <property type="match status" value="1"/>
</dbReference>
<dbReference type="CDD" id="cd09272">
    <property type="entry name" value="RNase_HI_RT_Ty1"/>
    <property type="match status" value="1"/>
</dbReference>
<dbReference type="PANTHER" id="PTHR11439:SF442">
    <property type="entry name" value="CYSTEINE-RICH RLK (RECEPTOR-LIKE PROTEIN KINASE) 8"/>
    <property type="match status" value="1"/>
</dbReference>
<keyword evidence="2" id="KW-0863">Zinc-finger</keyword>
<keyword evidence="1" id="KW-0378">Hydrolase</keyword>
<dbReference type="InterPro" id="IPR043502">
    <property type="entry name" value="DNA/RNA_pol_sf"/>
</dbReference>
<organism evidence="6 7">
    <name type="scientific">Hibiscus sabdariffa</name>
    <name type="common">roselle</name>
    <dbReference type="NCBI Taxonomy" id="183260"/>
    <lineage>
        <taxon>Eukaryota</taxon>
        <taxon>Viridiplantae</taxon>
        <taxon>Streptophyta</taxon>
        <taxon>Embryophyta</taxon>
        <taxon>Tracheophyta</taxon>
        <taxon>Spermatophyta</taxon>
        <taxon>Magnoliopsida</taxon>
        <taxon>eudicotyledons</taxon>
        <taxon>Gunneridae</taxon>
        <taxon>Pentapetalae</taxon>
        <taxon>rosids</taxon>
        <taxon>malvids</taxon>
        <taxon>Malvales</taxon>
        <taxon>Malvaceae</taxon>
        <taxon>Malvoideae</taxon>
        <taxon>Hibiscus</taxon>
    </lineage>
</organism>
<keyword evidence="1" id="KW-0064">Aspartyl protease</keyword>
<feature type="compositionally biased region" description="Basic and acidic residues" evidence="4">
    <location>
        <begin position="589"/>
        <end position="600"/>
    </location>
</feature>
<comment type="caution">
    <text evidence="6">The sequence shown here is derived from an EMBL/GenBank/DDBJ whole genome shotgun (WGS) entry which is preliminary data.</text>
</comment>
<dbReference type="InterPro" id="IPR013103">
    <property type="entry name" value="RVT_2"/>
</dbReference>
<keyword evidence="3" id="KW-0175">Coiled coil</keyword>
<proteinExistence type="predicted"/>
<dbReference type="Pfam" id="PF00098">
    <property type="entry name" value="zf-CCHC"/>
    <property type="match status" value="1"/>
</dbReference>
<dbReference type="Pfam" id="PF14223">
    <property type="entry name" value="Retrotran_gag_2"/>
    <property type="match status" value="1"/>
</dbReference>
<evidence type="ECO:0000256" key="1">
    <source>
        <dbReference type="ARBA" id="ARBA00022750"/>
    </source>
</evidence>
<feature type="region of interest" description="Disordered" evidence="4">
    <location>
        <begin position="576"/>
        <end position="603"/>
    </location>
</feature>
<keyword evidence="1" id="KW-0645">Protease</keyword>
<dbReference type="Pfam" id="PF22936">
    <property type="entry name" value="Pol_BBD"/>
    <property type="match status" value="1"/>
</dbReference>
<keyword evidence="2" id="KW-0479">Metal-binding</keyword>
<dbReference type="InterPro" id="IPR036875">
    <property type="entry name" value="Znf_CCHC_sf"/>
</dbReference>
<dbReference type="Gene3D" id="4.10.60.10">
    <property type="entry name" value="Zinc finger, CCHC-type"/>
    <property type="match status" value="1"/>
</dbReference>
<sequence length="1087" mass="124852">MKREGDRLIPKVKMEMTDDDRRRMQVNDKALHMLFCALGPDMYSKMSSYTSAKEVWDTLEITYEGTNDVKETKIGLLNLSYENFKMEPDENVTKMFDRFSVIVNGLKGFGEIIPEDKLVRKLLYSLPESWDSKRTAIIEAKDLKTLKLDALMGSLLTHEIMKQGREDEKKREEKKLEKKEVEKKKIGIALKASQDESDSSGEEDDEEMAMLAKRFTRFMKSQRGRRFQRKVDFKNKSKEEEKDQLICYECKRPGHIISECPQLKKKSFGKKKKLKAQIATWSDEESSDEEEQEVANLCLMALEEETKVISNSSICDLTYNELLEEYEELQEIYDELYGMYKESILKHKKIISDLKFDKDSLYEAHHDLELKMKSMQSNQKDLEKKNEDLHNLLSKVQDDHLKEVGDLKASLSKVGKNNFQNPSSSKPNYVKRTFNGYKQRNSHKVFKGKRIRSVWVPKELITSNNTRAIATWIPKGTKILGANTHGPKMIWVPKVKTGCSRHMTGDKSRFLELKPKSGGVVTFGDNSKGHIEGIGSIGNHSSILIDNVLTLVVEESIHVVFDDNLLPRKDSCDDDDVGILEANGGEQSSKVDETPTKEETQDPPLEALNNISLEEREVSYPRELNYVKRNKLDESGNIVRNKARLVAQGYTQEEGIDFDETYAPVARMEAIRMLLAFACHHEFKLFQMDVKSAFLNGFINEEVYVEQPPGFEDPKFPNHVFKLSKALYGLKQAPRAWYERLSTFLVEKGFSKGKVDTILFIKNYDKDILVVQIYVDDIIFGSTNELLCQDFAKLMQGEFEMSMMGELSFFLGLQIKQRKDGIFINQAKYIKEKLKKFGFENVKPQATPMSSSMKLDKDEGGKCVDSKLYRSMIGSLLYLTASRPDIMFSVCLCARFQANPKESHLKAVKRIFRYLQDTPSLGLWYPRDSTFILHAFSDVDYGGCKIDRKSTSGTCQFLGNMLISWFSKKQNSVALSTTEAEYISAGSCCAQVLWMKQQLLDYGIDVGTIPIKCDNTSVICLTKNPIQHSRTKHIEIRHHFIRDHVSKNDIVLEYVDTLHQLADIFTKPLDKERFWTLRRDLGLMDLS</sequence>
<gene>
    <name evidence="6" type="ORF">V6N11_063966</name>
</gene>
<name>A0ABR2PM94_9ROSI</name>
<dbReference type="Proteomes" id="UP001396334">
    <property type="component" value="Unassembled WGS sequence"/>
</dbReference>
<dbReference type="SUPFAM" id="SSF57756">
    <property type="entry name" value="Retrovirus zinc finger-like domains"/>
    <property type="match status" value="1"/>
</dbReference>
<keyword evidence="2" id="KW-0862">Zinc</keyword>
<reference evidence="6 7" key="1">
    <citation type="journal article" date="2024" name="G3 (Bethesda)">
        <title>Genome assembly of Hibiscus sabdariffa L. provides insights into metabolisms of medicinal natural products.</title>
        <authorList>
            <person name="Kim T."/>
        </authorList>
    </citation>
    <scope>NUCLEOTIDE SEQUENCE [LARGE SCALE GENOMIC DNA]</scope>
    <source>
        <strain evidence="6">TK-2024</strain>
        <tissue evidence="6">Old leaves</tissue>
    </source>
</reference>